<sequence length="187" mass="20251">MENPLLYAVLFLAGYVLSVFYGRVLESDVGEQLAAYYMDSSHLAVWPASFLNQLAASFVQILFIFFCGFSAVGFGFLILFFAFKGAFLGFCAINILTLGGIKPLAVYWFCVCLPNILLLLVNLWIAGYSAQLSNSLFQSVFCGGAPRGHLEANARRLIVRTIISMPLLCLLCILGTGIAVLAVGIAA</sequence>
<keyword evidence="1" id="KW-1133">Transmembrane helix</keyword>
<name>A0A9D2EPL2_9FIRM</name>
<feature type="transmembrane region" description="Helical" evidence="1">
    <location>
        <begin position="105"/>
        <end position="125"/>
    </location>
</feature>
<comment type="caution">
    <text evidence="2">The sequence shown here is derived from an EMBL/GenBank/DDBJ whole genome shotgun (WGS) entry which is preliminary data.</text>
</comment>
<feature type="transmembrane region" description="Helical" evidence="1">
    <location>
        <begin position="5"/>
        <end position="24"/>
    </location>
</feature>
<accession>A0A9D2EPL2</accession>
<reference evidence="2" key="2">
    <citation type="submission" date="2021-04" db="EMBL/GenBank/DDBJ databases">
        <authorList>
            <person name="Gilroy R."/>
        </authorList>
    </citation>
    <scope>NUCLEOTIDE SEQUENCE</scope>
    <source>
        <strain evidence="2">ChiSxjej1B13-11774</strain>
    </source>
</reference>
<dbReference type="Proteomes" id="UP000824048">
    <property type="component" value="Unassembled WGS sequence"/>
</dbReference>
<dbReference type="AlphaFoldDB" id="A0A9D2EPL2"/>
<evidence type="ECO:0000313" key="3">
    <source>
        <dbReference type="Proteomes" id="UP000824048"/>
    </source>
</evidence>
<feature type="transmembrane region" description="Helical" evidence="1">
    <location>
        <begin position="165"/>
        <end position="186"/>
    </location>
</feature>
<keyword evidence="1" id="KW-0472">Membrane</keyword>
<reference evidence="2" key="1">
    <citation type="journal article" date="2021" name="PeerJ">
        <title>Extensive microbial diversity within the chicken gut microbiome revealed by metagenomics and culture.</title>
        <authorList>
            <person name="Gilroy R."/>
            <person name="Ravi A."/>
            <person name="Getino M."/>
            <person name="Pursley I."/>
            <person name="Horton D.L."/>
            <person name="Alikhan N.F."/>
            <person name="Baker D."/>
            <person name="Gharbi K."/>
            <person name="Hall N."/>
            <person name="Watson M."/>
            <person name="Adriaenssens E.M."/>
            <person name="Foster-Nyarko E."/>
            <person name="Jarju S."/>
            <person name="Secka A."/>
            <person name="Antonio M."/>
            <person name="Oren A."/>
            <person name="Chaudhuri R.R."/>
            <person name="La Ragione R."/>
            <person name="Hildebrand F."/>
            <person name="Pallen M.J."/>
        </authorList>
    </citation>
    <scope>NUCLEOTIDE SEQUENCE</scope>
    <source>
        <strain evidence="2">ChiSxjej1B13-11774</strain>
    </source>
</reference>
<organism evidence="2 3">
    <name type="scientific">Candidatus Gemmiger excrementigallinarum</name>
    <dbReference type="NCBI Taxonomy" id="2838609"/>
    <lineage>
        <taxon>Bacteria</taxon>
        <taxon>Bacillati</taxon>
        <taxon>Bacillota</taxon>
        <taxon>Clostridia</taxon>
        <taxon>Eubacteriales</taxon>
        <taxon>Gemmiger</taxon>
    </lineage>
</organism>
<protein>
    <submittedName>
        <fullName evidence="2">Uncharacterized protein</fullName>
    </submittedName>
</protein>
<dbReference type="EMBL" id="DXBP01000011">
    <property type="protein sequence ID" value="HIZ41313.1"/>
    <property type="molecule type" value="Genomic_DNA"/>
</dbReference>
<evidence type="ECO:0000313" key="2">
    <source>
        <dbReference type="EMBL" id="HIZ41313.1"/>
    </source>
</evidence>
<evidence type="ECO:0000256" key="1">
    <source>
        <dbReference type="SAM" id="Phobius"/>
    </source>
</evidence>
<proteinExistence type="predicted"/>
<gene>
    <name evidence="2" type="ORF">H9811_02000</name>
</gene>
<keyword evidence="1" id="KW-0812">Transmembrane</keyword>